<protein>
    <submittedName>
        <fullName evidence="2">Uncharacterized protein</fullName>
    </submittedName>
</protein>
<evidence type="ECO:0000313" key="2">
    <source>
        <dbReference type="WBParaSite" id="PSU_v2.g12435.t1"/>
    </source>
</evidence>
<dbReference type="WBParaSite" id="PSU_v2.g12435.t1">
    <property type="protein sequence ID" value="PSU_v2.g12435.t1"/>
    <property type="gene ID" value="PSU_v2.g12435"/>
</dbReference>
<accession>A0A914XWW0</accession>
<dbReference type="Proteomes" id="UP000887577">
    <property type="component" value="Unplaced"/>
</dbReference>
<proteinExistence type="predicted"/>
<keyword evidence="1" id="KW-1185">Reference proteome</keyword>
<sequence length="217" mass="25067">MDYYYKIMKSSFFGTKPHLKIFQPESSVGSKLVGVNAKLFKGAIDLSENAASVLILASVGVIFGKDLEFTVSPFIQTSRFFKIIDVKGDFEITKITMKSGFDEGEIQVDYDAERKTFTMDEDFFDVRHFFYITTKIELKQIFAVGYTLLIPFHCLRILKLHQYLKDKFVIFGYNGLKFIYYVKKVGISDVQIHNENPYDVAIEGMSFVKHKKTIKHQ</sequence>
<organism evidence="1 2">
    <name type="scientific">Panagrolaimus superbus</name>
    <dbReference type="NCBI Taxonomy" id="310955"/>
    <lineage>
        <taxon>Eukaryota</taxon>
        <taxon>Metazoa</taxon>
        <taxon>Ecdysozoa</taxon>
        <taxon>Nematoda</taxon>
        <taxon>Chromadorea</taxon>
        <taxon>Rhabditida</taxon>
        <taxon>Tylenchina</taxon>
        <taxon>Panagrolaimomorpha</taxon>
        <taxon>Panagrolaimoidea</taxon>
        <taxon>Panagrolaimidae</taxon>
        <taxon>Panagrolaimus</taxon>
    </lineage>
</organism>
<reference evidence="2" key="1">
    <citation type="submission" date="2022-11" db="UniProtKB">
        <authorList>
            <consortium name="WormBaseParasite"/>
        </authorList>
    </citation>
    <scope>IDENTIFICATION</scope>
</reference>
<dbReference type="AlphaFoldDB" id="A0A914XWW0"/>
<name>A0A914XWW0_9BILA</name>
<evidence type="ECO:0000313" key="1">
    <source>
        <dbReference type="Proteomes" id="UP000887577"/>
    </source>
</evidence>